<evidence type="ECO:0000313" key="3">
    <source>
        <dbReference type="Proteomes" id="UP000320300"/>
    </source>
</evidence>
<dbReference type="Proteomes" id="UP000320300">
    <property type="component" value="Unassembled WGS sequence"/>
</dbReference>
<protein>
    <submittedName>
        <fullName evidence="2">Quinol monooxygenase YgiN</fullName>
    </submittedName>
</protein>
<keyword evidence="2" id="KW-0503">Monooxygenase</keyword>
<name>A0A521FJU7_9SPHI</name>
<dbReference type="InterPro" id="IPR011008">
    <property type="entry name" value="Dimeric_a/b-barrel"/>
</dbReference>
<evidence type="ECO:0000313" key="2">
    <source>
        <dbReference type="EMBL" id="SMO96458.1"/>
    </source>
</evidence>
<dbReference type="OrthoDB" id="9806189at2"/>
<dbReference type="PROSITE" id="PS51725">
    <property type="entry name" value="ABM"/>
    <property type="match status" value="1"/>
</dbReference>
<dbReference type="InterPro" id="IPR007138">
    <property type="entry name" value="ABM_dom"/>
</dbReference>
<dbReference type="PANTHER" id="PTHR33336:SF3">
    <property type="entry name" value="ABM DOMAIN-CONTAINING PROTEIN"/>
    <property type="match status" value="1"/>
</dbReference>
<dbReference type="GO" id="GO:0004497">
    <property type="term" value="F:monooxygenase activity"/>
    <property type="evidence" value="ECO:0007669"/>
    <property type="project" value="UniProtKB-KW"/>
</dbReference>
<dbReference type="Pfam" id="PF03992">
    <property type="entry name" value="ABM"/>
    <property type="match status" value="1"/>
</dbReference>
<keyword evidence="3" id="KW-1185">Reference proteome</keyword>
<dbReference type="SUPFAM" id="SSF54909">
    <property type="entry name" value="Dimeric alpha+beta barrel"/>
    <property type="match status" value="1"/>
</dbReference>
<keyword evidence="2" id="KW-0560">Oxidoreductase</keyword>
<dbReference type="InterPro" id="IPR050744">
    <property type="entry name" value="AI-2_Isomerase_LsrG"/>
</dbReference>
<accession>A0A521FJU7</accession>
<reference evidence="2 3" key="1">
    <citation type="submission" date="2017-05" db="EMBL/GenBank/DDBJ databases">
        <authorList>
            <person name="Varghese N."/>
            <person name="Submissions S."/>
        </authorList>
    </citation>
    <scope>NUCLEOTIDE SEQUENCE [LARGE SCALE GENOMIC DNA]</scope>
    <source>
        <strain evidence="2 3">DSM 19036</strain>
    </source>
</reference>
<proteinExistence type="predicted"/>
<dbReference type="AlphaFoldDB" id="A0A521FJU7"/>
<gene>
    <name evidence="2" type="ORF">SAMN06265348_11385</name>
</gene>
<dbReference type="RefSeq" id="WP_142530513.1">
    <property type="nucleotide sequence ID" value="NZ_CBCSJO010000012.1"/>
</dbReference>
<evidence type="ECO:0000259" key="1">
    <source>
        <dbReference type="PROSITE" id="PS51725"/>
    </source>
</evidence>
<sequence length="98" mass="11232">MKTAWVTFNAINMESAASLEKLLHELAQNSKDEQGMVRYEVFRAQDNVLSYYVRESWEDEAAMQQHLAQPHLARFSAAANKLLKAPFALEKIETLLSF</sequence>
<feature type="domain" description="ABM" evidence="1">
    <location>
        <begin position="2"/>
        <end position="96"/>
    </location>
</feature>
<dbReference type="Gene3D" id="3.30.70.100">
    <property type="match status" value="1"/>
</dbReference>
<dbReference type="EMBL" id="FXTN01000013">
    <property type="protein sequence ID" value="SMO96458.1"/>
    <property type="molecule type" value="Genomic_DNA"/>
</dbReference>
<organism evidence="2 3">
    <name type="scientific">Pedobacter westerhofensis</name>
    <dbReference type="NCBI Taxonomy" id="425512"/>
    <lineage>
        <taxon>Bacteria</taxon>
        <taxon>Pseudomonadati</taxon>
        <taxon>Bacteroidota</taxon>
        <taxon>Sphingobacteriia</taxon>
        <taxon>Sphingobacteriales</taxon>
        <taxon>Sphingobacteriaceae</taxon>
        <taxon>Pedobacter</taxon>
    </lineage>
</organism>
<dbReference type="PANTHER" id="PTHR33336">
    <property type="entry name" value="QUINOL MONOOXYGENASE YGIN-RELATED"/>
    <property type="match status" value="1"/>
</dbReference>